<dbReference type="InterPro" id="IPR009305">
    <property type="entry name" value="Mpo1-like"/>
</dbReference>
<accession>A0A0E0C1E3</accession>
<evidence type="ECO:0000313" key="4">
    <source>
        <dbReference type="Proteomes" id="UP000008021"/>
    </source>
</evidence>
<reference evidence="3" key="2">
    <citation type="submission" date="2018-05" db="EMBL/GenBank/DDBJ databases">
        <title>OmerRS3 (Oryza meridionalis Reference Sequence Version 3).</title>
        <authorList>
            <person name="Zhang J."/>
            <person name="Kudrna D."/>
            <person name="Lee S."/>
            <person name="Talag J."/>
            <person name="Welchert J."/>
            <person name="Wing R.A."/>
        </authorList>
    </citation>
    <scope>NUCLEOTIDE SEQUENCE [LARGE SCALE GENOMIC DNA]</scope>
    <source>
        <strain evidence="3">cv. OR44</strain>
    </source>
</reference>
<evidence type="ECO:0000256" key="1">
    <source>
        <dbReference type="SAM" id="MobiDB-lite"/>
    </source>
</evidence>
<feature type="transmembrane region" description="Helical" evidence="2">
    <location>
        <begin position="37"/>
        <end position="58"/>
    </location>
</feature>
<proteinExistence type="predicted"/>
<dbReference type="GO" id="GO:0005783">
    <property type="term" value="C:endoplasmic reticulum"/>
    <property type="evidence" value="ECO:0007669"/>
    <property type="project" value="TreeGrafter"/>
</dbReference>
<keyword evidence="4" id="KW-1185">Reference proteome</keyword>
<dbReference type="PANTHER" id="PTHR28026">
    <property type="entry name" value="DUF962 DOMAIN PROTEIN (AFU_ORTHOLOGUE AFUA_8G05310)"/>
    <property type="match status" value="1"/>
</dbReference>
<dbReference type="Proteomes" id="UP000008021">
    <property type="component" value="Chromosome 1"/>
</dbReference>
<feature type="compositionally biased region" description="Basic and acidic residues" evidence="1">
    <location>
        <begin position="126"/>
        <end position="152"/>
    </location>
</feature>
<keyword evidence="2" id="KW-1133">Transmembrane helix</keyword>
<keyword evidence="2" id="KW-0472">Membrane</keyword>
<keyword evidence="2" id="KW-0812">Transmembrane</keyword>
<evidence type="ECO:0000313" key="3">
    <source>
        <dbReference type="EnsemblPlants" id="OMERI01G12810.1"/>
    </source>
</evidence>
<dbReference type="PANTHER" id="PTHR28026:SF5">
    <property type="entry name" value="OS08G0433600 PROTEIN"/>
    <property type="match status" value="1"/>
</dbReference>
<dbReference type="GO" id="GO:0046521">
    <property type="term" value="P:sphingoid catabolic process"/>
    <property type="evidence" value="ECO:0007669"/>
    <property type="project" value="TreeGrafter"/>
</dbReference>
<dbReference type="EnsemblPlants" id="OMERI01G12810.1">
    <property type="protein sequence ID" value="OMERI01G12810.1"/>
    <property type="gene ID" value="OMERI01G12810"/>
</dbReference>
<organism evidence="3">
    <name type="scientific">Oryza meridionalis</name>
    <dbReference type="NCBI Taxonomy" id="40149"/>
    <lineage>
        <taxon>Eukaryota</taxon>
        <taxon>Viridiplantae</taxon>
        <taxon>Streptophyta</taxon>
        <taxon>Embryophyta</taxon>
        <taxon>Tracheophyta</taxon>
        <taxon>Spermatophyta</taxon>
        <taxon>Magnoliopsida</taxon>
        <taxon>Liliopsida</taxon>
        <taxon>Poales</taxon>
        <taxon>Poaceae</taxon>
        <taxon>BOP clade</taxon>
        <taxon>Oryzoideae</taxon>
        <taxon>Oryzeae</taxon>
        <taxon>Oryzinae</taxon>
        <taxon>Oryza</taxon>
    </lineage>
</organism>
<feature type="region of interest" description="Disordered" evidence="1">
    <location>
        <begin position="68"/>
        <end position="152"/>
    </location>
</feature>
<dbReference type="Gramene" id="OMERI01G12810.1">
    <property type="protein sequence ID" value="OMERI01G12810.1"/>
    <property type="gene ID" value="OMERI01G12810"/>
</dbReference>
<dbReference type="AlphaFoldDB" id="A0A0E0C1E3"/>
<feature type="compositionally biased region" description="Low complexity" evidence="1">
    <location>
        <begin position="99"/>
        <end position="109"/>
    </location>
</feature>
<dbReference type="GO" id="GO:0016020">
    <property type="term" value="C:membrane"/>
    <property type="evidence" value="ECO:0007669"/>
    <property type="project" value="GOC"/>
</dbReference>
<evidence type="ECO:0000256" key="2">
    <source>
        <dbReference type="SAM" id="Phobius"/>
    </source>
</evidence>
<protein>
    <submittedName>
        <fullName evidence="3">Uncharacterized protein</fullName>
    </submittedName>
</protein>
<reference evidence="3" key="1">
    <citation type="submission" date="2015-04" db="UniProtKB">
        <authorList>
            <consortium name="EnsemblPlants"/>
        </authorList>
    </citation>
    <scope>IDENTIFICATION</scope>
</reference>
<name>A0A0E0C1E3_9ORYZ</name>
<dbReference type="HOGENOM" id="CLU_1623243_0_0_1"/>
<feature type="compositionally biased region" description="Low complexity" evidence="1">
    <location>
        <begin position="81"/>
        <end position="91"/>
    </location>
</feature>
<sequence>APENEKGGRRPRPLQRRREVLDLEEQFAFFRSQHRHLVNAAAHALLVWPILFTNLLILPSPLALALTEPTLPRTSPSTAVPARSRGSSSPLAGPPAAPSPRASGSRLPGTGRPCSPRSSCFVIKVSGEEKAEEEARRRKEARRQKADKAEAEGARAIWRWIVKR</sequence>